<dbReference type="InterPro" id="IPR012951">
    <property type="entry name" value="BBE"/>
</dbReference>
<proteinExistence type="predicted"/>
<sequence length="84" mass="9508">MYGDVYSAYGGTPDPAQDPTGTVDGCYYNYPDIDLGSHRKGTAEKALWLYFLGNLRQGRRNLVDVKAHWDPQNFFHNAQSIPVR</sequence>
<feature type="domain" description="Berberine/berberine-like" evidence="2">
    <location>
        <begin position="26"/>
        <end position="82"/>
    </location>
</feature>
<evidence type="ECO:0000256" key="1">
    <source>
        <dbReference type="SAM" id="MobiDB-lite"/>
    </source>
</evidence>
<reference evidence="3" key="1">
    <citation type="submission" date="2020-05" db="EMBL/GenBank/DDBJ databases">
        <authorList>
            <person name="Chiriac C."/>
            <person name="Salcher M."/>
            <person name="Ghai R."/>
            <person name="Kavagutti S V."/>
        </authorList>
    </citation>
    <scope>NUCLEOTIDE SEQUENCE</scope>
</reference>
<gene>
    <name evidence="3" type="ORF">UFOPK3772_03552</name>
</gene>
<feature type="region of interest" description="Disordered" evidence="1">
    <location>
        <begin position="1"/>
        <end position="20"/>
    </location>
</feature>
<dbReference type="Pfam" id="PF08031">
    <property type="entry name" value="BBE"/>
    <property type="match status" value="1"/>
</dbReference>
<evidence type="ECO:0000313" key="3">
    <source>
        <dbReference type="EMBL" id="CAB4973469.1"/>
    </source>
</evidence>
<name>A0A6J7M4Q7_9ZZZZ</name>
<evidence type="ECO:0000259" key="2">
    <source>
        <dbReference type="Pfam" id="PF08031"/>
    </source>
</evidence>
<dbReference type="InterPro" id="IPR016169">
    <property type="entry name" value="FAD-bd_PCMH_sub2"/>
</dbReference>
<organism evidence="3">
    <name type="scientific">freshwater metagenome</name>
    <dbReference type="NCBI Taxonomy" id="449393"/>
    <lineage>
        <taxon>unclassified sequences</taxon>
        <taxon>metagenomes</taxon>
        <taxon>ecological metagenomes</taxon>
    </lineage>
</organism>
<accession>A0A6J7M4Q7</accession>
<dbReference type="EMBL" id="CAFBNE010000230">
    <property type="protein sequence ID" value="CAB4973469.1"/>
    <property type="molecule type" value="Genomic_DNA"/>
</dbReference>
<protein>
    <submittedName>
        <fullName evidence="3">Unannotated protein</fullName>
    </submittedName>
</protein>
<dbReference type="Gene3D" id="3.30.465.10">
    <property type="match status" value="1"/>
</dbReference>
<dbReference type="GO" id="GO:0050660">
    <property type="term" value="F:flavin adenine dinucleotide binding"/>
    <property type="evidence" value="ECO:0007669"/>
    <property type="project" value="InterPro"/>
</dbReference>
<dbReference type="AlphaFoldDB" id="A0A6J7M4Q7"/>
<dbReference type="GO" id="GO:0016491">
    <property type="term" value="F:oxidoreductase activity"/>
    <property type="evidence" value="ECO:0007669"/>
    <property type="project" value="InterPro"/>
</dbReference>